<dbReference type="SUPFAM" id="SSF46689">
    <property type="entry name" value="Homeodomain-like"/>
    <property type="match status" value="2"/>
</dbReference>
<dbReference type="PROSITE" id="PS01124">
    <property type="entry name" value="HTH_ARAC_FAMILY_2"/>
    <property type="match status" value="1"/>
</dbReference>
<evidence type="ECO:0000256" key="1">
    <source>
        <dbReference type="ARBA" id="ARBA00023015"/>
    </source>
</evidence>
<dbReference type="RefSeq" id="WP_076369955.1">
    <property type="nucleotide sequence ID" value="NZ_FTMG01000001.1"/>
</dbReference>
<dbReference type="PANTHER" id="PTHR43436:SF1">
    <property type="entry name" value="TRANSCRIPTIONAL REGULATORY PROTEIN"/>
    <property type="match status" value="1"/>
</dbReference>
<keyword evidence="5" id="KW-1185">Reference proteome</keyword>
<evidence type="ECO:0000256" key="2">
    <source>
        <dbReference type="ARBA" id="ARBA00023163"/>
    </source>
</evidence>
<keyword evidence="2" id="KW-0804">Transcription</keyword>
<dbReference type="Pfam" id="PF22200">
    <property type="entry name" value="ExsA_N"/>
    <property type="match status" value="1"/>
</dbReference>
<evidence type="ECO:0000313" key="4">
    <source>
        <dbReference type="EMBL" id="MBB6107626.1"/>
    </source>
</evidence>
<comment type="caution">
    <text evidence="4">The sequence shown here is derived from an EMBL/GenBank/DDBJ whole genome shotgun (WGS) entry which is preliminary data.</text>
</comment>
<protein>
    <submittedName>
        <fullName evidence="4">AraC-like DNA-binding protein</fullName>
    </submittedName>
</protein>
<dbReference type="Proteomes" id="UP000541583">
    <property type="component" value="Unassembled WGS sequence"/>
</dbReference>
<dbReference type="Gene3D" id="1.10.10.60">
    <property type="entry name" value="Homeodomain-like"/>
    <property type="match status" value="2"/>
</dbReference>
<evidence type="ECO:0000259" key="3">
    <source>
        <dbReference type="PROSITE" id="PS01124"/>
    </source>
</evidence>
<dbReference type="InterPro" id="IPR009057">
    <property type="entry name" value="Homeodomain-like_sf"/>
</dbReference>
<feature type="domain" description="HTH araC/xylS-type" evidence="3">
    <location>
        <begin position="173"/>
        <end position="271"/>
    </location>
</feature>
<gene>
    <name evidence="4" type="ORF">HDF23_000356</name>
</gene>
<dbReference type="EMBL" id="JACHCB010000001">
    <property type="protein sequence ID" value="MBB6107626.1"/>
    <property type="molecule type" value="Genomic_DNA"/>
</dbReference>
<evidence type="ECO:0000313" key="5">
    <source>
        <dbReference type="Proteomes" id="UP000541583"/>
    </source>
</evidence>
<sequence length="272" mass="30523">MKTDEVPITIFRYDTAVASVKNRVTLQQNLFSFLLEGEKTVFYAGSTITIDPCQFLLLSAGNCLMSEMTAVKGGAYRSLLIKFDNKILADFFTAHPDLLRTKASKLEEEPVLLFEKDAFLHSFLGSLDLMLDKPLSAGMQLLKLNELLLYLGESCPGQLQKLRNSSQEAGDEIQIRQAVNANIGQPVSVEELAFLCNMSLSTFKRRFAKIYGTSPNKWLIEKRMAKAAELLKQGGYKASDIYYELGYENLSSFIQSFKQAHGVTPKQYQLTN</sequence>
<name>A0ABR6PHD9_9SPHI</name>
<keyword evidence="1" id="KW-0805">Transcription regulation</keyword>
<dbReference type="Pfam" id="PF12833">
    <property type="entry name" value="HTH_18"/>
    <property type="match status" value="1"/>
</dbReference>
<organism evidence="4 5">
    <name type="scientific">Mucilaginibacter lappiensis</name>
    <dbReference type="NCBI Taxonomy" id="354630"/>
    <lineage>
        <taxon>Bacteria</taxon>
        <taxon>Pseudomonadati</taxon>
        <taxon>Bacteroidota</taxon>
        <taxon>Sphingobacteriia</taxon>
        <taxon>Sphingobacteriales</taxon>
        <taxon>Sphingobacteriaceae</taxon>
        <taxon>Mucilaginibacter</taxon>
    </lineage>
</organism>
<dbReference type="InterPro" id="IPR054015">
    <property type="entry name" value="ExsA-like_N"/>
</dbReference>
<dbReference type="InterPro" id="IPR018060">
    <property type="entry name" value="HTH_AraC"/>
</dbReference>
<accession>A0ABR6PHD9</accession>
<reference evidence="4 5" key="1">
    <citation type="submission" date="2020-08" db="EMBL/GenBank/DDBJ databases">
        <title>Genomic Encyclopedia of Type Strains, Phase IV (KMG-V): Genome sequencing to study the core and pangenomes of soil and plant-associated prokaryotes.</title>
        <authorList>
            <person name="Whitman W."/>
        </authorList>
    </citation>
    <scope>NUCLEOTIDE SEQUENCE [LARGE SCALE GENOMIC DNA]</scope>
    <source>
        <strain evidence="4 5">ANJLi2</strain>
    </source>
</reference>
<dbReference type="PANTHER" id="PTHR43436">
    <property type="entry name" value="ARAC-FAMILY TRANSCRIPTIONAL REGULATOR"/>
    <property type="match status" value="1"/>
</dbReference>
<dbReference type="SMART" id="SM00342">
    <property type="entry name" value="HTH_ARAC"/>
    <property type="match status" value="1"/>
</dbReference>
<proteinExistence type="predicted"/>